<feature type="compositionally biased region" description="Basic and acidic residues" evidence="3">
    <location>
        <begin position="865"/>
        <end position="874"/>
    </location>
</feature>
<feature type="domain" description="Chorein N-terminal" evidence="4">
    <location>
        <begin position="1"/>
        <end position="848"/>
    </location>
</feature>
<feature type="compositionally biased region" description="Basic and acidic residues" evidence="3">
    <location>
        <begin position="901"/>
        <end position="910"/>
    </location>
</feature>
<evidence type="ECO:0000256" key="2">
    <source>
        <dbReference type="ARBA" id="ARBA00022448"/>
    </source>
</evidence>
<protein>
    <recommendedName>
        <fullName evidence="8">Vacuolar protein sorting-associated protein</fullName>
    </recommendedName>
</protein>
<feature type="region of interest" description="Disordered" evidence="3">
    <location>
        <begin position="1589"/>
        <end position="1620"/>
    </location>
</feature>
<dbReference type="STRING" id="331657.A0A4U0WK92"/>
<feature type="compositionally biased region" description="Basic and acidic residues" evidence="3">
    <location>
        <begin position="572"/>
        <end position="587"/>
    </location>
</feature>
<feature type="domain" description="VPS13-like middle region" evidence="5">
    <location>
        <begin position="1122"/>
        <end position="1708"/>
    </location>
</feature>
<organism evidence="6 7">
    <name type="scientific">Cryomyces minteri</name>
    <dbReference type="NCBI Taxonomy" id="331657"/>
    <lineage>
        <taxon>Eukaryota</taxon>
        <taxon>Fungi</taxon>
        <taxon>Dikarya</taxon>
        <taxon>Ascomycota</taxon>
        <taxon>Pezizomycotina</taxon>
        <taxon>Dothideomycetes</taxon>
        <taxon>Dothideomycetes incertae sedis</taxon>
        <taxon>Cryomyces</taxon>
    </lineage>
</organism>
<dbReference type="InterPro" id="IPR056747">
    <property type="entry name" value="VPS13-like_M"/>
</dbReference>
<proteinExistence type="inferred from homology"/>
<feature type="compositionally biased region" description="Basic and acidic residues" evidence="3">
    <location>
        <begin position="444"/>
        <end position="454"/>
    </location>
</feature>
<evidence type="ECO:0000256" key="1">
    <source>
        <dbReference type="ARBA" id="ARBA00006545"/>
    </source>
</evidence>
<keyword evidence="7" id="KW-1185">Reference proteome</keyword>
<sequence length="1721" mass="193702">MLEGLVANLLNRFLGMYVRNFDAKQLNVGIWSGDVKLRNLELRKEALDQFHLPVNVVEGYIGELTLSIPWSNLRGKPVKVNINNVFLLASPKEDEAYNAEEEERRDHAVKMEKLDSAELLKERNTEGMSQEEQAKNQSFTASLTTAIIDNVQVTVKSVHIRYEDSVSDPGHPFALGVTLQEISAVSTDENWRPGFIQSTSGTMHKLATLGSLAIYWNTDTTLLGTGKGSDADNKEKTPDQETLMAKFREMIVGGDSPKVNEHQFILKPITGRAGLEMDKTGKTDRPKLKARLLFDELGFIVDEDQYRDALMLVDLFHYYIRHQEYKKMQPKATPKEHPRAWLQFAGKAVLDKIHDRNKRWSWEFFKERRDDRKRYTELFKKKKKDEKLTAPETEELDKLEHKLSYEDLRFWRSLARNELRKENVGVKKAPPKQSWSSWVWGSGKKKEEEQHQPEDDSQMTEQQRKELYDAIDFDEKKAITEAVDMPRDSIKMQIEMSLRSGGFTLKRDPHGKGTEILRLLFDGFSTKVLQRPDSLLAELSLEGMRLYDGTTEGNLFPQIITVKDAPEISDDTRVEELNDDETSKDNNEGSDDEADDPLFQLSFEQNPLDNHADTALNVKLKSMEIVYNPKFVVEVARFFKPPERHMESIGVLMETAGATVEGIRQQTRAGLEFALQEHKTVDVQLDLHAPLIIVPDSVTQQSSICLILDAGHVSVSSELIDKDTINDIHAKQKQQYTEEDLKRLEGLMYDKFTLKLDSTQLLIGSSIEETRGQLEDRDFKKNLHIIDRINMDFTIETCIIPKTTDLTKFRISGHLPLLNASVSDAKYKNLMKLLDVAIPKFDDEDNSKETHGGPTAPPKPKPRRKSEASKDVVGRPRSKSFQFSAQEHELLVEEQEGEHDGEDKEKKFEDPSNAGEDEPVVNLKQRNFEFNFTVEKLQGSLFRSDPEGKKPDQLLVELIAENFHLQFYQRPFDMIAEVKLRTLAVEDHVEENPTAEFKNLVSSEDASAEPQKDLFVVKFVKVNKDSPEFQQVYEGIATNLDVAVTTINLMVTRRTLLTLLDFVLATFTNPDAPLPPDEQESSPEEQHETDAAQGPPAEPDKIRIKAQLKRIAVVLNNDGIRLATLSLTSAEVGVFLMGNSMRVGAKLGNLSLIDDVNQGVSADSPLRQLVAIEGDELAHFSYETFDASSDTYPGYDVSIYLRSGSLKVNFLTEPFRKIMDFGVKFGRMQAIFNAARQAAANQATQMQEKASKMHFDVRIKTPIVVFPQMVITDAPERDRLTAYLGEIYVNNKFVLLDDLKDSEAANKISAGINNIRLTSKFHYHDDKSEELELIDKVDLDFNVTQVEHKPGYQRPDLEIEGSMSNINMKITQAQLKFILELSRSIPAAFATEAEEVVEEQVENELPRSTVEPAKAIEAQSSEGKHDGEETTADLSPELGTSDDKWTKLDLIFKAGAIALELIKGKEDEPVGDLEAASLSRFSLNETNVKLRMINDGSLESELLVQSFTIKDTRTRETNKFRKIMSLINTDVKQQFMASVSISGGKEKNLIAMLTIDSPRIILALDYLFALQAFVTAGLATDGPLDLGEESEVSTVADESDDAASMQSTAASKRGAIAGSSDEEAQEGMGVSFRVSLVDAQVVLIANPAITTSEAVVLSVKQVLVSQQHATTLQVEKVGMFLCRMDKFETSRLRILDDFSIQTSLDMRSQGGQSSLTSNERK</sequence>
<dbReference type="GO" id="GO:0045324">
    <property type="term" value="P:late endosome to vacuole transport"/>
    <property type="evidence" value="ECO:0007669"/>
    <property type="project" value="TreeGrafter"/>
</dbReference>
<feature type="region of interest" description="Disordered" evidence="3">
    <location>
        <begin position="842"/>
        <end position="879"/>
    </location>
</feature>
<evidence type="ECO:0000256" key="3">
    <source>
        <dbReference type="SAM" id="MobiDB-lite"/>
    </source>
</evidence>
<dbReference type="GO" id="GO:0045053">
    <property type="term" value="P:protein retention in Golgi apparatus"/>
    <property type="evidence" value="ECO:0007669"/>
    <property type="project" value="TreeGrafter"/>
</dbReference>
<evidence type="ECO:0000259" key="4">
    <source>
        <dbReference type="Pfam" id="PF12624"/>
    </source>
</evidence>
<dbReference type="Proteomes" id="UP000308768">
    <property type="component" value="Unassembled WGS sequence"/>
</dbReference>
<evidence type="ECO:0000313" key="6">
    <source>
        <dbReference type="EMBL" id="TKA63281.1"/>
    </source>
</evidence>
<dbReference type="GO" id="GO:0007005">
    <property type="term" value="P:mitochondrion organization"/>
    <property type="evidence" value="ECO:0007669"/>
    <property type="project" value="TreeGrafter"/>
</dbReference>
<comment type="similarity">
    <text evidence="1">Belongs to the VPS13 family.</text>
</comment>
<feature type="region of interest" description="Disordered" evidence="3">
    <location>
        <begin position="572"/>
        <end position="596"/>
    </location>
</feature>
<dbReference type="InterPro" id="IPR026854">
    <property type="entry name" value="VPS13_N"/>
</dbReference>
<dbReference type="Pfam" id="PF12624">
    <property type="entry name" value="VPS13_N"/>
    <property type="match status" value="1"/>
</dbReference>
<feature type="region of interest" description="Disordered" evidence="3">
    <location>
        <begin position="893"/>
        <end position="921"/>
    </location>
</feature>
<evidence type="ECO:0000259" key="5">
    <source>
        <dbReference type="Pfam" id="PF25033"/>
    </source>
</evidence>
<name>A0A4U0WK92_9PEZI</name>
<dbReference type="EMBL" id="NAJN01001425">
    <property type="protein sequence ID" value="TKA63281.1"/>
    <property type="molecule type" value="Genomic_DNA"/>
</dbReference>
<dbReference type="OrthoDB" id="428159at2759"/>
<feature type="region of interest" description="Disordered" evidence="3">
    <location>
        <begin position="423"/>
        <end position="463"/>
    </location>
</feature>
<feature type="region of interest" description="Disordered" evidence="3">
    <location>
        <begin position="1070"/>
        <end position="1099"/>
    </location>
</feature>
<evidence type="ECO:0008006" key="8">
    <source>
        <dbReference type="Google" id="ProtNLM"/>
    </source>
</evidence>
<feature type="compositionally biased region" description="Low complexity" evidence="3">
    <location>
        <begin position="432"/>
        <end position="442"/>
    </location>
</feature>
<gene>
    <name evidence="6" type="ORF">B0A49_11510</name>
</gene>
<accession>A0A4U0WK92</accession>
<dbReference type="Pfam" id="PF25033">
    <property type="entry name" value="VPS13_M"/>
    <property type="match status" value="1"/>
</dbReference>
<evidence type="ECO:0000313" key="7">
    <source>
        <dbReference type="Proteomes" id="UP000308768"/>
    </source>
</evidence>
<keyword evidence="2" id="KW-0813">Transport</keyword>
<reference evidence="6 7" key="1">
    <citation type="submission" date="2017-03" db="EMBL/GenBank/DDBJ databases">
        <title>Genomes of endolithic fungi from Antarctica.</title>
        <authorList>
            <person name="Coleine C."/>
            <person name="Masonjones S."/>
            <person name="Stajich J.E."/>
        </authorList>
    </citation>
    <scope>NUCLEOTIDE SEQUENCE [LARGE SCALE GENOMIC DNA]</scope>
    <source>
        <strain evidence="6 7">CCFEE 5187</strain>
    </source>
</reference>
<comment type="caution">
    <text evidence="6">The sequence shown here is derived from an EMBL/GenBank/DDBJ whole genome shotgun (WGS) entry which is preliminary data.</text>
</comment>
<dbReference type="PANTHER" id="PTHR16166">
    <property type="entry name" value="VACUOLAR PROTEIN SORTING-ASSOCIATED PROTEIN VPS13"/>
    <property type="match status" value="1"/>
</dbReference>
<dbReference type="InterPro" id="IPR026847">
    <property type="entry name" value="VPS13"/>
</dbReference>
<dbReference type="PANTHER" id="PTHR16166:SF93">
    <property type="entry name" value="INTERMEMBRANE LIPID TRANSFER PROTEIN VPS13"/>
    <property type="match status" value="1"/>
</dbReference>
<feature type="region of interest" description="Disordered" evidence="3">
    <location>
        <begin position="1400"/>
        <end position="1439"/>
    </location>
</feature>
<dbReference type="GO" id="GO:0006623">
    <property type="term" value="P:protein targeting to vacuole"/>
    <property type="evidence" value="ECO:0007669"/>
    <property type="project" value="TreeGrafter"/>
</dbReference>
<feature type="compositionally biased region" description="Acidic residues" evidence="3">
    <location>
        <begin position="1589"/>
        <end position="1601"/>
    </location>
</feature>